<feature type="compositionally biased region" description="Polar residues" evidence="5">
    <location>
        <begin position="193"/>
        <end position="203"/>
    </location>
</feature>
<reference evidence="6" key="1">
    <citation type="submission" date="2020-05" db="EMBL/GenBank/DDBJ databases">
        <authorList>
            <person name="Chiriac C."/>
            <person name="Salcher M."/>
            <person name="Ghai R."/>
            <person name="Kavagutti S V."/>
        </authorList>
    </citation>
    <scope>NUCLEOTIDE SEQUENCE</scope>
</reference>
<dbReference type="InterPro" id="IPR036388">
    <property type="entry name" value="WH-like_DNA-bd_sf"/>
</dbReference>
<dbReference type="SUPFAM" id="SSF46785">
    <property type="entry name" value="Winged helix' DNA-binding domain"/>
    <property type="match status" value="2"/>
</dbReference>
<organism evidence="6">
    <name type="scientific">freshwater metagenome</name>
    <dbReference type="NCBI Taxonomy" id="449393"/>
    <lineage>
        <taxon>unclassified sequences</taxon>
        <taxon>metagenomes</taxon>
        <taxon>ecological metagenomes</taxon>
    </lineage>
</organism>
<sequence length="276" mass="29538">MTEVEPLVRNLEALLFLAPEPLRVTDLAEACEATEDEVRDALTNVAKELGEQGRGIVLREVAGGWSLSSNPESEDAARRMFAAPRTPPLTAAQAETLAIVAYLQPVSRPEIARIRGVNAESAAATLLERGVIEEAGRSPFGAVLYRTSELFLRLFGLGSIEDLPDIGAWDPAPEVEEALRERLLKVGAERSGDSTTEGQGTLENTEDDRELAVVPSAESDDELAEGNEDGQAEADGDETQSESESDPESVEPDASDEDSPEVDSEIDPDIDLPAAN</sequence>
<dbReference type="PANTHER" id="PTHR34298:SF2">
    <property type="entry name" value="SEGREGATION AND CONDENSATION PROTEIN B"/>
    <property type="match status" value="1"/>
</dbReference>
<dbReference type="InterPro" id="IPR036390">
    <property type="entry name" value="WH_DNA-bd_sf"/>
</dbReference>
<feature type="compositionally biased region" description="Acidic residues" evidence="5">
    <location>
        <begin position="218"/>
        <end position="270"/>
    </location>
</feature>
<accession>A0A6J7D3F5</accession>
<dbReference type="Gene3D" id="1.10.10.10">
    <property type="entry name" value="Winged helix-like DNA-binding domain superfamily/Winged helix DNA-binding domain"/>
    <property type="match status" value="2"/>
</dbReference>
<dbReference type="GO" id="GO:0051301">
    <property type="term" value="P:cell division"/>
    <property type="evidence" value="ECO:0007669"/>
    <property type="project" value="UniProtKB-KW"/>
</dbReference>
<dbReference type="PANTHER" id="PTHR34298">
    <property type="entry name" value="SEGREGATION AND CONDENSATION PROTEIN B"/>
    <property type="match status" value="1"/>
</dbReference>
<gene>
    <name evidence="6" type="ORF">UFOPK3444_00312</name>
</gene>
<evidence type="ECO:0000256" key="5">
    <source>
        <dbReference type="SAM" id="MobiDB-lite"/>
    </source>
</evidence>
<evidence type="ECO:0000256" key="1">
    <source>
        <dbReference type="ARBA" id="ARBA00022490"/>
    </source>
</evidence>
<dbReference type="GO" id="GO:0051304">
    <property type="term" value="P:chromosome separation"/>
    <property type="evidence" value="ECO:0007669"/>
    <property type="project" value="InterPro"/>
</dbReference>
<evidence type="ECO:0000256" key="3">
    <source>
        <dbReference type="ARBA" id="ARBA00022829"/>
    </source>
</evidence>
<dbReference type="NCBIfam" id="TIGR00281">
    <property type="entry name" value="SMC-Scp complex subunit ScpB"/>
    <property type="match status" value="1"/>
</dbReference>
<keyword evidence="4" id="KW-0131">Cell cycle</keyword>
<feature type="region of interest" description="Disordered" evidence="5">
    <location>
        <begin position="186"/>
        <end position="276"/>
    </location>
</feature>
<dbReference type="Pfam" id="PF04079">
    <property type="entry name" value="SMC_ScpB"/>
    <property type="match status" value="1"/>
</dbReference>
<keyword evidence="3" id="KW-0159">Chromosome partition</keyword>
<dbReference type="InterPro" id="IPR005234">
    <property type="entry name" value="ScpB_csome_segregation"/>
</dbReference>
<evidence type="ECO:0000256" key="4">
    <source>
        <dbReference type="ARBA" id="ARBA00023306"/>
    </source>
</evidence>
<dbReference type="AlphaFoldDB" id="A0A6J7D3F5"/>
<keyword evidence="2" id="KW-0132">Cell division</keyword>
<keyword evidence="1" id="KW-0963">Cytoplasm</keyword>
<evidence type="ECO:0000256" key="2">
    <source>
        <dbReference type="ARBA" id="ARBA00022618"/>
    </source>
</evidence>
<name>A0A6J7D3F5_9ZZZZ</name>
<proteinExistence type="predicted"/>
<dbReference type="EMBL" id="CAFBLU010000003">
    <property type="protein sequence ID" value="CAB4863484.1"/>
    <property type="molecule type" value="Genomic_DNA"/>
</dbReference>
<evidence type="ECO:0000313" key="6">
    <source>
        <dbReference type="EMBL" id="CAB4863484.1"/>
    </source>
</evidence>
<protein>
    <submittedName>
        <fullName evidence="6">Unannotated protein</fullName>
    </submittedName>
</protein>